<gene>
    <name evidence="3" type="ORF">ALQ41_00205</name>
</gene>
<dbReference type="Proteomes" id="UP000280599">
    <property type="component" value="Unassembled WGS sequence"/>
</dbReference>
<keyword evidence="3" id="KW-0808">Transferase</keyword>
<dbReference type="FunFam" id="3.10.50.30:FF:000002">
    <property type="entry name" value="Regulator of nucleoside diphosphate kinase"/>
    <property type="match status" value="1"/>
</dbReference>
<accession>A0A3M2VEU7</accession>
<dbReference type="PANTHER" id="PTHR30437">
    <property type="entry name" value="TRANSCRIPTION ELONGATION FACTOR GREA"/>
    <property type="match status" value="1"/>
</dbReference>
<dbReference type="GO" id="GO:0003677">
    <property type="term" value="F:DNA binding"/>
    <property type="evidence" value="ECO:0007669"/>
    <property type="project" value="InterPro"/>
</dbReference>
<dbReference type="GO" id="GO:0016301">
    <property type="term" value="F:kinase activity"/>
    <property type="evidence" value="ECO:0007669"/>
    <property type="project" value="UniProtKB-KW"/>
</dbReference>
<dbReference type="InterPro" id="IPR023459">
    <property type="entry name" value="Tscrpt_elong_fac_GreA/B_fam"/>
</dbReference>
<feature type="domain" description="Transcription elongation factor GreA/GreB C-terminal" evidence="1">
    <location>
        <begin position="81"/>
        <end position="156"/>
    </location>
</feature>
<evidence type="ECO:0000259" key="2">
    <source>
        <dbReference type="Pfam" id="PF14760"/>
    </source>
</evidence>
<dbReference type="GO" id="GO:0032784">
    <property type="term" value="P:regulation of DNA-templated transcription elongation"/>
    <property type="evidence" value="ECO:0007669"/>
    <property type="project" value="InterPro"/>
</dbReference>
<evidence type="ECO:0000313" key="3">
    <source>
        <dbReference type="EMBL" id="RMO52751.1"/>
    </source>
</evidence>
<dbReference type="InterPro" id="IPR036953">
    <property type="entry name" value="GreA/GreB_C_sf"/>
</dbReference>
<reference evidence="3 4" key="1">
    <citation type="submission" date="2018-08" db="EMBL/GenBank/DDBJ databases">
        <title>Recombination of ecologically and evolutionarily significant loci maintains genetic cohesion in the Pseudomonas syringae species complex.</title>
        <authorList>
            <person name="Dillon M."/>
            <person name="Thakur S."/>
            <person name="Almeida R.N.D."/>
            <person name="Weir B.S."/>
            <person name="Guttman D.S."/>
        </authorList>
    </citation>
    <scope>NUCLEOTIDE SEQUENCE [LARGE SCALE GENOMIC DNA]</scope>
    <source>
        <strain evidence="3 4">ICMP 867</strain>
    </source>
</reference>
<dbReference type="AlphaFoldDB" id="A0A3M2VEU7"/>
<proteinExistence type="predicted"/>
<feature type="domain" description="Regulator of nucleoside diphosphate kinase N-terminal" evidence="2">
    <location>
        <begin position="42"/>
        <end position="74"/>
    </location>
</feature>
<dbReference type="Gene3D" id="1.10.286.20">
    <property type="match status" value="1"/>
</dbReference>
<dbReference type="SUPFAM" id="SSF54534">
    <property type="entry name" value="FKBP-like"/>
    <property type="match status" value="1"/>
</dbReference>
<dbReference type="Gene3D" id="3.10.50.30">
    <property type="entry name" value="Transcription elongation factor, GreA/GreB, C-terminal domain"/>
    <property type="match status" value="1"/>
</dbReference>
<evidence type="ECO:0000259" key="1">
    <source>
        <dbReference type="Pfam" id="PF01272"/>
    </source>
</evidence>
<dbReference type="InterPro" id="IPR001437">
    <property type="entry name" value="Tscrpt_elong_fac_GreA/B_C"/>
</dbReference>
<dbReference type="GO" id="GO:0006354">
    <property type="term" value="P:DNA-templated transcription elongation"/>
    <property type="evidence" value="ECO:0007669"/>
    <property type="project" value="TreeGrafter"/>
</dbReference>
<dbReference type="InterPro" id="IPR029462">
    <property type="entry name" value="Rnk_N"/>
</dbReference>
<comment type="caution">
    <text evidence="3">The sequence shown here is derived from an EMBL/GenBank/DDBJ whole genome shotgun (WGS) entry which is preliminary data.</text>
</comment>
<evidence type="ECO:0000313" key="4">
    <source>
        <dbReference type="Proteomes" id="UP000280599"/>
    </source>
</evidence>
<dbReference type="PANTHER" id="PTHR30437:SF5">
    <property type="entry name" value="REGULATOR OF NUCLEOSIDE DIPHOSPHATE KINASE"/>
    <property type="match status" value="1"/>
</dbReference>
<sequence>MLLQIERPVEPRPPRRGFVLFMENKGVCPDHDHSTFDHPHPLDVQRLESFIDSQDENTPGIQALQAELDRADQVVGHDEVPAGVVTMNSRVHCREEVSGKDYHLKLVYPQDAGADGTVSVLAPMGSALLGLHVGQHIDWPAPGGKTLKLTLLAVEYQPEAAGEYE</sequence>
<dbReference type="Pfam" id="PF14760">
    <property type="entry name" value="Rnk_N"/>
    <property type="match status" value="1"/>
</dbReference>
<protein>
    <submittedName>
        <fullName evidence="3">Nucleoside diphosphate kinase regulator</fullName>
    </submittedName>
</protein>
<dbReference type="Pfam" id="PF01272">
    <property type="entry name" value="GreA_GreB"/>
    <property type="match status" value="1"/>
</dbReference>
<organism evidence="3 4">
    <name type="scientific">Pseudomonas savastanoi pv. glycinea</name>
    <name type="common">Pseudomonas syringae pv. glycinea</name>
    <dbReference type="NCBI Taxonomy" id="318"/>
    <lineage>
        <taxon>Bacteria</taxon>
        <taxon>Pseudomonadati</taxon>
        <taxon>Pseudomonadota</taxon>
        <taxon>Gammaproteobacteria</taxon>
        <taxon>Pseudomonadales</taxon>
        <taxon>Pseudomonadaceae</taxon>
        <taxon>Pseudomonas</taxon>
    </lineage>
</organism>
<keyword evidence="3" id="KW-0418">Kinase</keyword>
<name>A0A3M2VEU7_PSESG</name>
<dbReference type="GO" id="GO:0070063">
    <property type="term" value="F:RNA polymerase binding"/>
    <property type="evidence" value="ECO:0007669"/>
    <property type="project" value="InterPro"/>
</dbReference>
<dbReference type="NCBIfam" id="NF004396">
    <property type="entry name" value="PRK05753.1"/>
    <property type="match status" value="1"/>
</dbReference>
<dbReference type="EMBL" id="RBPT01000041">
    <property type="protein sequence ID" value="RMO52751.1"/>
    <property type="molecule type" value="Genomic_DNA"/>
</dbReference>